<evidence type="ECO:0000313" key="2">
    <source>
        <dbReference type="EMBL" id="MFC5292298.1"/>
    </source>
</evidence>
<name>A0ABW0EYG9_9HYPH</name>
<gene>
    <name evidence="2" type="ORF">ACFPK2_04755</name>
</gene>
<protein>
    <submittedName>
        <fullName evidence="2">Uncharacterized protein</fullName>
    </submittedName>
</protein>
<feature type="coiled-coil region" evidence="1">
    <location>
        <begin position="77"/>
        <end position="111"/>
    </location>
</feature>
<organism evidence="2 3">
    <name type="scientific">Bosea minatitlanensis</name>
    <dbReference type="NCBI Taxonomy" id="128782"/>
    <lineage>
        <taxon>Bacteria</taxon>
        <taxon>Pseudomonadati</taxon>
        <taxon>Pseudomonadota</taxon>
        <taxon>Alphaproteobacteria</taxon>
        <taxon>Hyphomicrobiales</taxon>
        <taxon>Boseaceae</taxon>
        <taxon>Bosea</taxon>
    </lineage>
</organism>
<sequence>MAKLPQSWRDLTSAELEQLLDLREPLFSVADLIFAQWMAACRRTDIARKAEIEAEDAYFDAWELSIKNRTGKTLLASEAAERRRDRYRVRARRAEREQERLYAAYRAAAEDA</sequence>
<comment type="caution">
    <text evidence="2">The sequence shown here is derived from an EMBL/GenBank/DDBJ whole genome shotgun (WGS) entry which is preliminary data.</text>
</comment>
<accession>A0ABW0EYG9</accession>
<reference evidence="3" key="1">
    <citation type="journal article" date="2019" name="Int. J. Syst. Evol. Microbiol.">
        <title>The Global Catalogue of Microorganisms (GCM) 10K type strain sequencing project: providing services to taxonomists for standard genome sequencing and annotation.</title>
        <authorList>
            <consortium name="The Broad Institute Genomics Platform"/>
            <consortium name="The Broad Institute Genome Sequencing Center for Infectious Disease"/>
            <person name="Wu L."/>
            <person name="Ma J."/>
        </authorList>
    </citation>
    <scope>NUCLEOTIDE SEQUENCE [LARGE SCALE GENOMIC DNA]</scope>
    <source>
        <strain evidence="3">CGMCC 1.15643</strain>
    </source>
</reference>
<dbReference type="EMBL" id="JBHSLI010000001">
    <property type="protein sequence ID" value="MFC5292298.1"/>
    <property type="molecule type" value="Genomic_DNA"/>
</dbReference>
<dbReference type="Proteomes" id="UP001595976">
    <property type="component" value="Unassembled WGS sequence"/>
</dbReference>
<keyword evidence="1" id="KW-0175">Coiled coil</keyword>
<dbReference type="RefSeq" id="WP_260347640.1">
    <property type="nucleotide sequence ID" value="NZ_JAOAOS010000001.1"/>
</dbReference>
<proteinExistence type="predicted"/>
<keyword evidence="3" id="KW-1185">Reference proteome</keyword>
<evidence type="ECO:0000313" key="3">
    <source>
        <dbReference type="Proteomes" id="UP001595976"/>
    </source>
</evidence>
<evidence type="ECO:0000256" key="1">
    <source>
        <dbReference type="SAM" id="Coils"/>
    </source>
</evidence>